<protein>
    <recommendedName>
        <fullName evidence="2">DUF2281 domain-containing protein</fullName>
    </recommendedName>
</protein>
<name>A0A6S6UGQ7_9GAMM</name>
<accession>A0A6S6UGQ7</accession>
<gene>
    <name evidence="1" type="ORF">HELGO_WM21250</name>
</gene>
<sequence length="76" mass="8459">MLPAETLNDYEHLPKEAKQQVVDFIEFMKSKYKTTSTPVSSDSQLASKGSFHSIHVTRSVSLEEMDEAIADGASRL</sequence>
<organism evidence="1">
    <name type="scientific">uncultured Thiotrichaceae bacterium</name>
    <dbReference type="NCBI Taxonomy" id="298394"/>
    <lineage>
        <taxon>Bacteria</taxon>
        <taxon>Pseudomonadati</taxon>
        <taxon>Pseudomonadota</taxon>
        <taxon>Gammaproteobacteria</taxon>
        <taxon>Thiotrichales</taxon>
        <taxon>Thiotrichaceae</taxon>
        <taxon>environmental samples</taxon>
    </lineage>
</organism>
<reference evidence="1" key="1">
    <citation type="submission" date="2020-01" db="EMBL/GenBank/DDBJ databases">
        <authorList>
            <person name="Meier V. D."/>
            <person name="Meier V D."/>
        </authorList>
    </citation>
    <scope>NUCLEOTIDE SEQUENCE</scope>
    <source>
        <strain evidence="1">HLG_WM_MAG_09</strain>
    </source>
</reference>
<proteinExistence type="predicted"/>
<dbReference type="EMBL" id="CACVAT010000492">
    <property type="protein sequence ID" value="CAA6829044.1"/>
    <property type="molecule type" value="Genomic_DNA"/>
</dbReference>
<evidence type="ECO:0008006" key="2">
    <source>
        <dbReference type="Google" id="ProtNLM"/>
    </source>
</evidence>
<evidence type="ECO:0000313" key="1">
    <source>
        <dbReference type="EMBL" id="CAA6829044.1"/>
    </source>
</evidence>
<dbReference type="AlphaFoldDB" id="A0A6S6UGQ7"/>